<sequence>MEESLRERTEETQQTLDIEQNPLEEAPLDDPKVRKKFIRKVYIILAIQLIFMVAIIYPFVFCEEFKNFVTTERWLHTFLVICSTFNIVTILCTIPYFPTKFPYNFIFLESLVVSIGILVGVFSMLFKVKTIYLGFIETLVLVIVLTAIAFFSPVDITQYKNIIVMCAILALVGVLCSIVLLYLFPRDFTIFRIVISLIFIVIICAYFLYDTQLIMGGKRRSIGPNDYVIAVVHLLMDIAFMFLYIIRCQDEPMFGLIK</sequence>
<evidence type="ECO:0000313" key="8">
    <source>
        <dbReference type="RefSeq" id="XP_008486449.1"/>
    </source>
</evidence>
<dbReference type="KEGG" id="dci:103523159"/>
<dbReference type="PaxDb" id="121845-A0A1S3DP03"/>
<keyword evidence="2 5" id="KW-0812">Transmembrane</keyword>
<evidence type="ECO:0000256" key="2">
    <source>
        <dbReference type="ARBA" id="ARBA00022692"/>
    </source>
</evidence>
<dbReference type="Pfam" id="PF01027">
    <property type="entry name" value="Bax1-I"/>
    <property type="match status" value="1"/>
</dbReference>
<dbReference type="PANTHER" id="PTHR23291:SF47">
    <property type="entry name" value="TRANSMEMBRANE BAX INHIBITOR MOTIF CONTAINING 7"/>
    <property type="match status" value="1"/>
</dbReference>
<keyword evidence="3 5" id="KW-1133">Transmembrane helix</keyword>
<feature type="transmembrane region" description="Helical" evidence="5">
    <location>
        <begin position="163"/>
        <end position="184"/>
    </location>
</feature>
<dbReference type="PANTHER" id="PTHR23291">
    <property type="entry name" value="BAX INHIBITOR-RELATED"/>
    <property type="match status" value="1"/>
</dbReference>
<dbReference type="RefSeq" id="XP_008486449.1">
    <property type="nucleotide sequence ID" value="XM_008488227.2"/>
</dbReference>
<gene>
    <name evidence="7" type="primary">LOC103521978</name>
    <name evidence="8" type="synonym">LOC103523159</name>
</gene>
<feature type="transmembrane region" description="Helical" evidence="5">
    <location>
        <begin position="190"/>
        <end position="208"/>
    </location>
</feature>
<evidence type="ECO:0000313" key="7">
    <source>
        <dbReference type="RefSeq" id="XP_008485305.1"/>
    </source>
</evidence>
<dbReference type="RefSeq" id="XP_008485305.1">
    <property type="nucleotide sequence ID" value="XM_008487083.1"/>
</dbReference>
<evidence type="ECO:0000313" key="6">
    <source>
        <dbReference type="Proteomes" id="UP000079169"/>
    </source>
</evidence>
<feature type="transmembrane region" description="Helical" evidence="5">
    <location>
        <begin position="228"/>
        <end position="246"/>
    </location>
</feature>
<accession>A0A1S3DP03</accession>
<dbReference type="GO" id="GO:0016020">
    <property type="term" value="C:membrane"/>
    <property type="evidence" value="ECO:0007669"/>
    <property type="project" value="UniProtKB-SubCell"/>
</dbReference>
<name>A0A1S3DP03_DIACI</name>
<evidence type="ECO:0000256" key="5">
    <source>
        <dbReference type="RuleBase" id="RU004379"/>
    </source>
</evidence>
<organism evidence="6 7">
    <name type="scientific">Diaphorina citri</name>
    <name type="common">Asian citrus psyllid</name>
    <dbReference type="NCBI Taxonomy" id="121845"/>
    <lineage>
        <taxon>Eukaryota</taxon>
        <taxon>Metazoa</taxon>
        <taxon>Ecdysozoa</taxon>
        <taxon>Arthropoda</taxon>
        <taxon>Hexapoda</taxon>
        <taxon>Insecta</taxon>
        <taxon>Pterygota</taxon>
        <taxon>Neoptera</taxon>
        <taxon>Paraneoptera</taxon>
        <taxon>Hemiptera</taxon>
        <taxon>Sternorrhyncha</taxon>
        <taxon>Psylloidea</taxon>
        <taxon>Psyllidae</taxon>
        <taxon>Diaphorininae</taxon>
        <taxon>Diaphorina</taxon>
    </lineage>
</organism>
<dbReference type="InterPro" id="IPR006214">
    <property type="entry name" value="Bax_inhibitor_1-related"/>
</dbReference>
<dbReference type="GeneID" id="103521978"/>
<dbReference type="OrthoDB" id="7933078at2759"/>
<protein>
    <submittedName>
        <fullName evidence="7 8">Protein lifeguard 3-like</fullName>
    </submittedName>
</protein>
<feature type="transmembrane region" description="Helical" evidence="5">
    <location>
        <begin position="131"/>
        <end position="151"/>
    </location>
</feature>
<feature type="transmembrane region" description="Helical" evidence="5">
    <location>
        <begin position="41"/>
        <end position="61"/>
    </location>
</feature>
<evidence type="ECO:0000256" key="3">
    <source>
        <dbReference type="ARBA" id="ARBA00022989"/>
    </source>
</evidence>
<dbReference type="GeneID" id="103523159"/>
<dbReference type="AlphaFoldDB" id="A0A1S3DP03"/>
<keyword evidence="4 5" id="KW-0472">Membrane</keyword>
<dbReference type="Proteomes" id="UP000079169">
    <property type="component" value="Unplaced"/>
</dbReference>
<proteinExistence type="inferred from homology"/>
<comment type="subcellular location">
    <subcellularLocation>
        <location evidence="1">Membrane</location>
        <topology evidence="1">Multi-pass membrane protein</topology>
    </subcellularLocation>
</comment>
<comment type="similarity">
    <text evidence="5">Belongs to the BI1 family.</text>
</comment>
<keyword evidence="6" id="KW-1185">Reference proteome</keyword>
<feature type="transmembrane region" description="Helical" evidence="5">
    <location>
        <begin position="106"/>
        <end position="125"/>
    </location>
</feature>
<dbReference type="KEGG" id="dci:103521978"/>
<evidence type="ECO:0000256" key="1">
    <source>
        <dbReference type="ARBA" id="ARBA00004141"/>
    </source>
</evidence>
<evidence type="ECO:0000256" key="4">
    <source>
        <dbReference type="ARBA" id="ARBA00023136"/>
    </source>
</evidence>
<feature type="transmembrane region" description="Helical" evidence="5">
    <location>
        <begin position="73"/>
        <end position="94"/>
    </location>
</feature>
<reference evidence="7 8" key="1">
    <citation type="submission" date="2025-04" db="UniProtKB">
        <authorList>
            <consortium name="RefSeq"/>
        </authorList>
    </citation>
    <scope>IDENTIFICATION</scope>
</reference>